<sequence length="72" mass="7934">MEFVKRLLDLTVLSSLCLLSTYATLSFASCARPLAGPIACELLRHFFVVNGFSNFGRREGGERAKIQRAING</sequence>
<name>A0A8T3C871_DENNO</name>
<dbReference type="EMBL" id="JAGYWB010000001">
    <property type="protein sequence ID" value="KAI0530651.1"/>
    <property type="molecule type" value="Genomic_DNA"/>
</dbReference>
<protein>
    <submittedName>
        <fullName evidence="1">Uncharacterized protein</fullName>
    </submittedName>
</protein>
<accession>A0A8T3C871</accession>
<dbReference type="AlphaFoldDB" id="A0A8T3C871"/>
<dbReference type="PROSITE" id="PS51257">
    <property type="entry name" value="PROKAR_LIPOPROTEIN"/>
    <property type="match status" value="1"/>
</dbReference>
<reference evidence="1" key="1">
    <citation type="journal article" date="2022" name="Front. Genet.">
        <title>Chromosome-Scale Assembly of the Dendrobium nobile Genome Provides Insights Into the Molecular Mechanism of the Biosynthesis of the Medicinal Active Ingredient of Dendrobium.</title>
        <authorList>
            <person name="Xu Q."/>
            <person name="Niu S.-C."/>
            <person name="Li K.-L."/>
            <person name="Zheng P.-J."/>
            <person name="Zhang X.-J."/>
            <person name="Jia Y."/>
            <person name="Liu Y."/>
            <person name="Niu Y.-X."/>
            <person name="Yu L.-H."/>
            <person name="Chen D.-F."/>
            <person name="Zhang G.-Q."/>
        </authorList>
    </citation>
    <scope>NUCLEOTIDE SEQUENCE</scope>
    <source>
        <tissue evidence="1">Leaf</tissue>
    </source>
</reference>
<gene>
    <name evidence="1" type="ORF">KFK09_000198</name>
</gene>
<proteinExistence type="predicted"/>
<organism evidence="1 2">
    <name type="scientific">Dendrobium nobile</name>
    <name type="common">Orchid</name>
    <dbReference type="NCBI Taxonomy" id="94219"/>
    <lineage>
        <taxon>Eukaryota</taxon>
        <taxon>Viridiplantae</taxon>
        <taxon>Streptophyta</taxon>
        <taxon>Embryophyta</taxon>
        <taxon>Tracheophyta</taxon>
        <taxon>Spermatophyta</taxon>
        <taxon>Magnoliopsida</taxon>
        <taxon>Liliopsida</taxon>
        <taxon>Asparagales</taxon>
        <taxon>Orchidaceae</taxon>
        <taxon>Epidendroideae</taxon>
        <taxon>Malaxideae</taxon>
        <taxon>Dendrobiinae</taxon>
        <taxon>Dendrobium</taxon>
    </lineage>
</organism>
<evidence type="ECO:0000313" key="2">
    <source>
        <dbReference type="Proteomes" id="UP000829196"/>
    </source>
</evidence>
<keyword evidence="2" id="KW-1185">Reference proteome</keyword>
<comment type="caution">
    <text evidence="1">The sequence shown here is derived from an EMBL/GenBank/DDBJ whole genome shotgun (WGS) entry which is preliminary data.</text>
</comment>
<evidence type="ECO:0000313" key="1">
    <source>
        <dbReference type="EMBL" id="KAI0530651.1"/>
    </source>
</evidence>
<dbReference type="Proteomes" id="UP000829196">
    <property type="component" value="Unassembled WGS sequence"/>
</dbReference>